<dbReference type="Pfam" id="PF00291">
    <property type="entry name" value="PALP"/>
    <property type="match status" value="1"/>
</dbReference>
<dbReference type="CDD" id="cd01561">
    <property type="entry name" value="CBS_like"/>
    <property type="match status" value="1"/>
</dbReference>
<keyword evidence="6 10" id="KW-0808">Transferase</keyword>
<evidence type="ECO:0000256" key="8">
    <source>
        <dbReference type="ARBA" id="ARBA00023192"/>
    </source>
</evidence>
<comment type="caution">
    <text evidence="12">The sequence shown here is derived from an EMBL/GenBank/DDBJ whole genome shotgun (WGS) entry which is preliminary data.</text>
</comment>
<proteinExistence type="inferred from homology"/>
<evidence type="ECO:0000313" key="13">
    <source>
        <dbReference type="Proteomes" id="UP001596996"/>
    </source>
</evidence>
<gene>
    <name evidence="12" type="primary">cysK</name>
    <name evidence="12" type="ORF">ACFQ02_04415</name>
</gene>
<sequence>MTIYADNSYSIGNTPLVQLKNFGNKNIVVKIEGRNPSFSVKCRIGANMIWQAEKDELLTKEKEIIDATSGNTGIALAYVAAARGYKITLTMPETMSLERKRLLRGLGVNLVLTEGSKGMKGAIAKAEEIATANPNRYIMLKQFENPANPAIHQQTTGPEIWQHTEGKIDVLVAGVGTGGTITGISRYIKQDQGKAITSVAVEPAESPVISQTLAGIEIKTAPHKIQGIGAGFIPKNLDLSLIDKVEQIDSETAIATARRLMSEEGILAGISSGAAVAAAERIAKLPEFADKLIVVILPSAAERYLSTALFEGIEG</sequence>
<dbReference type="Gene3D" id="3.40.50.1100">
    <property type="match status" value="2"/>
</dbReference>
<keyword evidence="7 10" id="KW-0663">Pyridoxal phosphate</keyword>
<dbReference type="InterPro" id="IPR005856">
    <property type="entry name" value="Cys_synth"/>
</dbReference>
<comment type="pathway">
    <text evidence="2">Amino-acid biosynthesis; L-cysteine biosynthesis; L-cysteine from L-serine: step 2/2.</text>
</comment>
<evidence type="ECO:0000256" key="3">
    <source>
        <dbReference type="ARBA" id="ARBA00007103"/>
    </source>
</evidence>
<dbReference type="EMBL" id="JBHTJN010000009">
    <property type="protein sequence ID" value="MFD0966096.1"/>
    <property type="molecule type" value="Genomic_DNA"/>
</dbReference>
<dbReference type="PANTHER" id="PTHR10314">
    <property type="entry name" value="CYSTATHIONINE BETA-SYNTHASE"/>
    <property type="match status" value="1"/>
</dbReference>
<dbReference type="NCBIfam" id="TIGR01139">
    <property type="entry name" value="cysK"/>
    <property type="match status" value="1"/>
</dbReference>
<dbReference type="InterPro" id="IPR005859">
    <property type="entry name" value="CysK"/>
</dbReference>
<dbReference type="GO" id="GO:0004124">
    <property type="term" value="F:cysteine synthase activity"/>
    <property type="evidence" value="ECO:0007669"/>
    <property type="project" value="UniProtKB-EC"/>
</dbReference>
<reference evidence="13" key="1">
    <citation type="journal article" date="2019" name="Int. J. Syst. Evol. Microbiol.">
        <title>The Global Catalogue of Microorganisms (GCM) 10K type strain sequencing project: providing services to taxonomists for standard genome sequencing and annotation.</title>
        <authorList>
            <consortium name="The Broad Institute Genomics Platform"/>
            <consortium name="The Broad Institute Genome Sequencing Center for Infectious Disease"/>
            <person name="Wu L."/>
            <person name="Ma J."/>
        </authorList>
    </citation>
    <scope>NUCLEOTIDE SEQUENCE [LARGE SCALE GENOMIC DNA]</scope>
    <source>
        <strain evidence="13">CCUG 61707</strain>
    </source>
</reference>
<keyword evidence="13" id="KW-1185">Reference proteome</keyword>
<evidence type="ECO:0000259" key="11">
    <source>
        <dbReference type="Pfam" id="PF00291"/>
    </source>
</evidence>
<dbReference type="InterPro" id="IPR050214">
    <property type="entry name" value="Cys_Synth/Cystath_Beta-Synth"/>
</dbReference>
<comment type="similarity">
    <text evidence="3 10">Belongs to the cysteine synthase/cystathionine beta-synthase family.</text>
</comment>
<evidence type="ECO:0000256" key="4">
    <source>
        <dbReference type="ARBA" id="ARBA00012681"/>
    </source>
</evidence>
<protein>
    <recommendedName>
        <fullName evidence="4 10">Cysteine synthase</fullName>
        <ecNumber evidence="4 10">2.5.1.47</ecNumber>
    </recommendedName>
</protein>
<dbReference type="RefSeq" id="WP_380819829.1">
    <property type="nucleotide sequence ID" value="NZ_JBHTJN010000009.1"/>
</dbReference>
<evidence type="ECO:0000256" key="10">
    <source>
        <dbReference type="RuleBase" id="RU003985"/>
    </source>
</evidence>
<dbReference type="InterPro" id="IPR001926">
    <property type="entry name" value="TrpB-like_PALP"/>
</dbReference>
<comment type="catalytic activity">
    <reaction evidence="9 10">
        <text>O-acetyl-L-serine + hydrogen sulfide = L-cysteine + acetate</text>
        <dbReference type="Rhea" id="RHEA:14829"/>
        <dbReference type="ChEBI" id="CHEBI:29919"/>
        <dbReference type="ChEBI" id="CHEBI:30089"/>
        <dbReference type="ChEBI" id="CHEBI:35235"/>
        <dbReference type="ChEBI" id="CHEBI:58340"/>
        <dbReference type="EC" id="2.5.1.47"/>
    </reaction>
</comment>
<evidence type="ECO:0000256" key="7">
    <source>
        <dbReference type="ARBA" id="ARBA00022898"/>
    </source>
</evidence>
<evidence type="ECO:0000313" key="12">
    <source>
        <dbReference type="EMBL" id="MFD0966096.1"/>
    </source>
</evidence>
<keyword evidence="8 10" id="KW-0198">Cysteine biosynthesis</keyword>
<evidence type="ECO:0000256" key="1">
    <source>
        <dbReference type="ARBA" id="ARBA00001933"/>
    </source>
</evidence>
<dbReference type="PROSITE" id="PS00901">
    <property type="entry name" value="CYS_SYNTHASE"/>
    <property type="match status" value="1"/>
</dbReference>
<dbReference type="Proteomes" id="UP001596996">
    <property type="component" value="Unassembled WGS sequence"/>
</dbReference>
<dbReference type="InterPro" id="IPR001216">
    <property type="entry name" value="P-phosphate_BS"/>
</dbReference>
<name>A0ABW3I850_9PAST</name>
<organism evidence="12 13">
    <name type="scientific">Seminibacterium arietis</name>
    <dbReference type="NCBI Taxonomy" id="1173502"/>
    <lineage>
        <taxon>Bacteria</taxon>
        <taxon>Pseudomonadati</taxon>
        <taxon>Pseudomonadota</taxon>
        <taxon>Gammaproteobacteria</taxon>
        <taxon>Pasteurellales</taxon>
        <taxon>Pasteurellaceae</taxon>
        <taxon>Seminibacterium</taxon>
    </lineage>
</organism>
<evidence type="ECO:0000256" key="9">
    <source>
        <dbReference type="ARBA" id="ARBA00047931"/>
    </source>
</evidence>
<comment type="cofactor">
    <cofactor evidence="1 10">
        <name>pyridoxal 5'-phosphate</name>
        <dbReference type="ChEBI" id="CHEBI:597326"/>
    </cofactor>
</comment>
<dbReference type="NCBIfam" id="TIGR01136">
    <property type="entry name" value="cysKM"/>
    <property type="match status" value="1"/>
</dbReference>
<keyword evidence="5 10" id="KW-0028">Amino-acid biosynthesis</keyword>
<accession>A0ABW3I850</accession>
<evidence type="ECO:0000256" key="6">
    <source>
        <dbReference type="ARBA" id="ARBA00022679"/>
    </source>
</evidence>
<dbReference type="InterPro" id="IPR036052">
    <property type="entry name" value="TrpB-like_PALP_sf"/>
</dbReference>
<feature type="domain" description="Tryptophan synthase beta chain-like PALP" evidence="11">
    <location>
        <begin position="9"/>
        <end position="298"/>
    </location>
</feature>
<dbReference type="EC" id="2.5.1.47" evidence="4 10"/>
<dbReference type="SUPFAM" id="SSF53686">
    <property type="entry name" value="Tryptophan synthase beta subunit-like PLP-dependent enzymes"/>
    <property type="match status" value="1"/>
</dbReference>
<evidence type="ECO:0000256" key="5">
    <source>
        <dbReference type="ARBA" id="ARBA00022605"/>
    </source>
</evidence>
<evidence type="ECO:0000256" key="2">
    <source>
        <dbReference type="ARBA" id="ARBA00004962"/>
    </source>
</evidence>